<evidence type="ECO:0000313" key="1">
    <source>
        <dbReference type="EMBL" id="SFL16601.1"/>
    </source>
</evidence>
<organism evidence="1 2">
    <name type="scientific">Shimia haliotis</name>
    <dbReference type="NCBI Taxonomy" id="1280847"/>
    <lineage>
        <taxon>Bacteria</taxon>
        <taxon>Pseudomonadati</taxon>
        <taxon>Pseudomonadota</taxon>
        <taxon>Alphaproteobacteria</taxon>
        <taxon>Rhodobacterales</taxon>
        <taxon>Roseobacteraceae</taxon>
    </lineage>
</organism>
<dbReference type="STRING" id="1280847.SAMN04488036_1069"/>
<evidence type="ECO:0000313" key="2">
    <source>
        <dbReference type="Proteomes" id="UP000198851"/>
    </source>
</evidence>
<dbReference type="AlphaFoldDB" id="A0A1I4FJG3"/>
<proteinExistence type="predicted"/>
<sequence length="173" mass="20012">MSRTGTELAKLIKGVDTIDEKRIVIARHLGSALGQRLLRIETAFLKDEDGGWGEWPDLPIRLFFEPERCVSVAWSYFDKLFVTDDQTLPFDPEDCEVEWRANRLTCFAPLLEQPLRSIWLGQGDMTLGSEPVEIWTRLLLEFEKGWMEIYNGLDENAYAFHKKMPQGKFDKIG</sequence>
<name>A0A1I4FJG3_9RHOB</name>
<accession>A0A1I4FJG3</accession>
<dbReference type="Proteomes" id="UP000198851">
    <property type="component" value="Unassembled WGS sequence"/>
</dbReference>
<reference evidence="2" key="1">
    <citation type="submission" date="2016-10" db="EMBL/GenBank/DDBJ databases">
        <authorList>
            <person name="Varghese N."/>
            <person name="Submissions S."/>
        </authorList>
    </citation>
    <scope>NUCLEOTIDE SEQUENCE [LARGE SCALE GENOMIC DNA]</scope>
    <source>
        <strain evidence="2">DSM 28453</strain>
    </source>
</reference>
<dbReference type="EMBL" id="FOSZ01000006">
    <property type="protein sequence ID" value="SFL16601.1"/>
    <property type="molecule type" value="Genomic_DNA"/>
</dbReference>
<gene>
    <name evidence="1" type="ORF">SAMN04488036_1069</name>
</gene>
<protein>
    <submittedName>
        <fullName evidence="1">Uncharacterized protein</fullName>
    </submittedName>
</protein>
<keyword evidence="2" id="KW-1185">Reference proteome</keyword>